<evidence type="ECO:0000313" key="3">
    <source>
        <dbReference type="Proteomes" id="UP000095342"/>
    </source>
</evidence>
<gene>
    <name evidence="2" type="ORF">BJI67_01085</name>
</gene>
<dbReference type="GO" id="GO:0016829">
    <property type="term" value="F:lyase activity"/>
    <property type="evidence" value="ECO:0007669"/>
    <property type="project" value="UniProtKB-KW"/>
</dbReference>
<accession>A0A1D8K4G4</accession>
<dbReference type="Gene3D" id="3.10.129.10">
    <property type="entry name" value="Hotdog Thioesterase"/>
    <property type="match status" value="1"/>
</dbReference>
<dbReference type="SUPFAM" id="SSF54637">
    <property type="entry name" value="Thioesterase/thiol ester dehydrase-isomerase"/>
    <property type="match status" value="1"/>
</dbReference>
<dbReference type="InterPro" id="IPR029069">
    <property type="entry name" value="HotDog_dom_sf"/>
</dbReference>
<dbReference type="InterPro" id="IPR054545">
    <property type="entry name" value="ApeI-like"/>
</dbReference>
<evidence type="ECO:0000259" key="1">
    <source>
        <dbReference type="Pfam" id="PF22818"/>
    </source>
</evidence>
<dbReference type="Proteomes" id="UP000095342">
    <property type="component" value="Chromosome"/>
</dbReference>
<organism evidence="2 3">
    <name type="scientific">Acidihalobacter aeolianus</name>
    <dbReference type="NCBI Taxonomy" id="2792603"/>
    <lineage>
        <taxon>Bacteria</taxon>
        <taxon>Pseudomonadati</taxon>
        <taxon>Pseudomonadota</taxon>
        <taxon>Gammaproteobacteria</taxon>
        <taxon>Chromatiales</taxon>
        <taxon>Ectothiorhodospiraceae</taxon>
        <taxon>Acidihalobacter</taxon>
    </lineage>
</organism>
<keyword evidence="3" id="KW-1185">Reference proteome</keyword>
<feature type="domain" description="ApeI dehydratase-like" evidence="1">
    <location>
        <begin position="6"/>
        <end position="91"/>
    </location>
</feature>
<proteinExistence type="predicted"/>
<name>A0A1D8K4G4_9GAMM</name>
<reference evidence="2 3" key="1">
    <citation type="submission" date="2016-09" db="EMBL/GenBank/DDBJ databases">
        <title>Acidihalobacter prosperus V6 (DSM14174).</title>
        <authorList>
            <person name="Khaleque H.N."/>
            <person name="Ramsay J.P."/>
            <person name="Murphy R.J.T."/>
            <person name="Kaksonen A.H."/>
            <person name="Boxall N.J."/>
            <person name="Watkin E.L.J."/>
        </authorList>
    </citation>
    <scope>NUCLEOTIDE SEQUENCE [LARGE SCALE GENOMIC DNA]</scope>
    <source>
        <strain evidence="2 3">V6</strain>
    </source>
</reference>
<evidence type="ECO:0000313" key="2">
    <source>
        <dbReference type="EMBL" id="AOV15847.1"/>
    </source>
</evidence>
<protein>
    <recommendedName>
        <fullName evidence="1">ApeI dehydratase-like domain-containing protein</fullName>
    </recommendedName>
</protein>
<dbReference type="KEGG" id="aaeo:BJI67_01085"/>
<dbReference type="Pfam" id="PF22818">
    <property type="entry name" value="ApeI-like"/>
    <property type="match status" value="1"/>
</dbReference>
<dbReference type="AlphaFoldDB" id="A0A1D8K4G4"/>
<dbReference type="RefSeq" id="WP_070071447.1">
    <property type="nucleotide sequence ID" value="NZ_CP017448.1"/>
</dbReference>
<sequence length="100" mass="10582">MNQPGFNIPPSHPALTGHFPGEPIVPGVVILDEVIAAASAAWPELRISGVRTAKFHTPLKPDEACRIEFECTPTGQLRFAARHGDTLVAEGSLAVADDDA</sequence>
<dbReference type="EMBL" id="CP017448">
    <property type="protein sequence ID" value="AOV15847.1"/>
    <property type="molecule type" value="Genomic_DNA"/>
</dbReference>